<evidence type="ECO:0000259" key="2">
    <source>
        <dbReference type="Pfam" id="PF06722"/>
    </source>
</evidence>
<evidence type="ECO:0000256" key="1">
    <source>
        <dbReference type="SAM" id="MobiDB-lite"/>
    </source>
</evidence>
<dbReference type="Proteomes" id="UP000321258">
    <property type="component" value="Unassembled WGS sequence"/>
</dbReference>
<dbReference type="Pfam" id="PF06722">
    <property type="entry name" value="EryCIII-like_C"/>
    <property type="match status" value="1"/>
</dbReference>
<reference evidence="3 4" key="1">
    <citation type="submission" date="2019-07" db="EMBL/GenBank/DDBJ databases">
        <title>Whole genome shotgun sequence of Methylobacterium haplocladii NBRC 107714.</title>
        <authorList>
            <person name="Hosoyama A."/>
            <person name="Uohara A."/>
            <person name="Ohji S."/>
            <person name="Ichikawa N."/>
        </authorList>
    </citation>
    <scope>NUCLEOTIDE SEQUENCE [LARGE SCALE GENOMIC DNA]</scope>
    <source>
        <strain evidence="3 4">NBRC 107714</strain>
    </source>
</reference>
<sequence>MKVLIAATPLMGHINPLLAIGRLLTKRGDDVLVTTSAAFAMKVEGAGLRFASYPDDGASEFRETGLPAGPERYRREFARRFIDPMPVQAEALRALIASERPDIVVAGSMFLGVLPLLLDRERPRPPIVTVNISFLFLDRPDKAPVGMGLPPAKTEAERAHYAMLGAGMDAAFVNPVRAYTDAMLARMGLPPLPASLPHSIALLPDAFLQPTVPAFEYDFQTLPPGLRFVGLLPSAPSAAQPRPDWWHELDRGRPVVLVTQGTLANHDFSELLEPTLQALADRDDLLVIATTGGRPVESIGVPIPANARVAPFLPFDALLPKVDLFVTNGGYGSVSMALAAGVPIVSAGLTEDKAEINARIAWSGAGLDLATNTPSAAALREATGTVLGDSRFRERAGMLSDAFAGRDARREILSALDDLTRAGTHSARSRLASSGPLRAAHSNDAGSPAQHRRAS</sequence>
<dbReference type="CDD" id="cd03784">
    <property type="entry name" value="GT1_Gtf-like"/>
    <property type="match status" value="1"/>
</dbReference>
<dbReference type="RefSeq" id="WP_147078830.1">
    <property type="nucleotide sequence ID" value="NZ_BJZT01000025.1"/>
</dbReference>
<comment type="caution">
    <text evidence="3">The sequence shown here is derived from an EMBL/GenBank/DDBJ whole genome shotgun (WGS) entry which is preliminary data.</text>
</comment>
<dbReference type="InterPro" id="IPR002213">
    <property type="entry name" value="UDP_glucos_trans"/>
</dbReference>
<name>A0A512IQF5_9HYPH</name>
<accession>A0A512IQF5</accession>
<dbReference type="PANTHER" id="PTHR48050">
    <property type="entry name" value="STEROL 3-BETA-GLUCOSYLTRANSFERASE"/>
    <property type="match status" value="1"/>
</dbReference>
<dbReference type="InterPro" id="IPR010610">
    <property type="entry name" value="EryCIII-like_C"/>
</dbReference>
<gene>
    <name evidence="3" type="ORF">MHA02_23410</name>
</gene>
<organism evidence="3 4">
    <name type="scientific">Methylobacterium haplocladii</name>
    <dbReference type="NCBI Taxonomy" id="1176176"/>
    <lineage>
        <taxon>Bacteria</taxon>
        <taxon>Pseudomonadati</taxon>
        <taxon>Pseudomonadota</taxon>
        <taxon>Alphaproteobacteria</taxon>
        <taxon>Hyphomicrobiales</taxon>
        <taxon>Methylobacteriaceae</taxon>
        <taxon>Methylobacterium</taxon>
    </lineage>
</organism>
<dbReference type="InterPro" id="IPR050426">
    <property type="entry name" value="Glycosyltransferase_28"/>
</dbReference>
<dbReference type="GO" id="GO:0008194">
    <property type="term" value="F:UDP-glycosyltransferase activity"/>
    <property type="evidence" value="ECO:0007669"/>
    <property type="project" value="InterPro"/>
</dbReference>
<proteinExistence type="predicted"/>
<dbReference type="AlphaFoldDB" id="A0A512IQF5"/>
<keyword evidence="4" id="KW-1185">Reference proteome</keyword>
<dbReference type="Gene3D" id="3.40.50.2000">
    <property type="entry name" value="Glycogen Phosphorylase B"/>
    <property type="match status" value="2"/>
</dbReference>
<evidence type="ECO:0000313" key="3">
    <source>
        <dbReference type="EMBL" id="GEO99953.1"/>
    </source>
</evidence>
<keyword evidence="3" id="KW-0808">Transferase</keyword>
<dbReference type="PANTHER" id="PTHR48050:SF13">
    <property type="entry name" value="STEROL 3-BETA-GLUCOSYLTRANSFERASE UGT80A2"/>
    <property type="match status" value="1"/>
</dbReference>
<feature type="region of interest" description="Disordered" evidence="1">
    <location>
        <begin position="427"/>
        <end position="455"/>
    </location>
</feature>
<dbReference type="EMBL" id="BJZT01000025">
    <property type="protein sequence ID" value="GEO99953.1"/>
    <property type="molecule type" value="Genomic_DNA"/>
</dbReference>
<protein>
    <submittedName>
        <fullName evidence="3">Glycosyl transferase</fullName>
    </submittedName>
</protein>
<dbReference type="FunFam" id="3.40.50.2000:FF:000072">
    <property type="entry name" value="Glycosyl transferase"/>
    <property type="match status" value="1"/>
</dbReference>
<dbReference type="GO" id="GO:0017000">
    <property type="term" value="P:antibiotic biosynthetic process"/>
    <property type="evidence" value="ECO:0007669"/>
    <property type="project" value="UniProtKB-ARBA"/>
</dbReference>
<feature type="domain" description="Erythromycin biosynthesis protein CIII-like C-terminal" evidence="2">
    <location>
        <begin position="276"/>
        <end position="417"/>
    </location>
</feature>
<evidence type="ECO:0000313" key="4">
    <source>
        <dbReference type="Proteomes" id="UP000321258"/>
    </source>
</evidence>
<dbReference type="GO" id="GO:0016758">
    <property type="term" value="F:hexosyltransferase activity"/>
    <property type="evidence" value="ECO:0007669"/>
    <property type="project" value="UniProtKB-ARBA"/>
</dbReference>
<dbReference type="SUPFAM" id="SSF53756">
    <property type="entry name" value="UDP-Glycosyltransferase/glycogen phosphorylase"/>
    <property type="match status" value="1"/>
</dbReference>
<dbReference type="OrthoDB" id="6620093at2"/>